<dbReference type="Gene3D" id="2.130.10.10">
    <property type="entry name" value="YVTN repeat-like/Quinoprotein amine dehydrogenase"/>
    <property type="match status" value="1"/>
</dbReference>
<organism evidence="1">
    <name type="scientific">marine sediment metagenome</name>
    <dbReference type="NCBI Taxonomy" id="412755"/>
    <lineage>
        <taxon>unclassified sequences</taxon>
        <taxon>metagenomes</taxon>
        <taxon>ecological metagenomes</taxon>
    </lineage>
</organism>
<accession>A0A0F9AHC2</accession>
<protein>
    <recommendedName>
        <fullName evidence="2">Tetratricopeptide repeat protein</fullName>
    </recommendedName>
</protein>
<dbReference type="AlphaFoldDB" id="A0A0F9AHC2"/>
<evidence type="ECO:0000313" key="1">
    <source>
        <dbReference type="EMBL" id="KKK97700.1"/>
    </source>
</evidence>
<dbReference type="EMBL" id="LAZR01045933">
    <property type="protein sequence ID" value="KKK97700.1"/>
    <property type="molecule type" value="Genomic_DNA"/>
</dbReference>
<dbReference type="Pfam" id="PF07494">
    <property type="entry name" value="Reg_prop"/>
    <property type="match status" value="1"/>
</dbReference>
<dbReference type="SUPFAM" id="SSF50998">
    <property type="entry name" value="Quinoprotein alcohol dehydrogenase-like"/>
    <property type="match status" value="1"/>
</dbReference>
<name>A0A0F9AHC2_9ZZZZ</name>
<sequence length="345" mass="38983">MKPSGVGEVLAQRANRRAIFPLITLLILSCAGRSVKENRIPEIIPENPSEKTLYIITEANPSPPPGADTRYSAKVREALAAKDQHRTQYYLIQLLAEETEPHIRLEASLLLADIYYLKRRYEDAFALYTRVLPLLDGYLTVPEEDYNKAILRLAEISLFNRKDEELAQEYYSKLNPNALADIYNERSKYLERKLLLKEISPALLGLSDNNISAIEVDGDDLWIGTWNGGLARYSLSNKEARVFRTGGKSLTPNSVRSIEITPDRVWVGSYQKLSVYSKVDSSWKIIPEFSGANSTRIETIKAIDDTLYIGTLGRGLWRLKNNSWERLNTGPLPGDFINCLENIGS</sequence>
<feature type="non-terminal residue" evidence="1">
    <location>
        <position position="345"/>
    </location>
</feature>
<comment type="caution">
    <text evidence="1">The sequence shown here is derived from an EMBL/GenBank/DDBJ whole genome shotgun (WGS) entry which is preliminary data.</text>
</comment>
<evidence type="ECO:0008006" key="2">
    <source>
        <dbReference type="Google" id="ProtNLM"/>
    </source>
</evidence>
<reference evidence="1" key="1">
    <citation type="journal article" date="2015" name="Nature">
        <title>Complex archaea that bridge the gap between prokaryotes and eukaryotes.</title>
        <authorList>
            <person name="Spang A."/>
            <person name="Saw J.H."/>
            <person name="Jorgensen S.L."/>
            <person name="Zaremba-Niedzwiedzka K."/>
            <person name="Martijn J."/>
            <person name="Lind A.E."/>
            <person name="van Eijk R."/>
            <person name="Schleper C."/>
            <person name="Guy L."/>
            <person name="Ettema T.J."/>
        </authorList>
    </citation>
    <scope>NUCLEOTIDE SEQUENCE</scope>
</reference>
<dbReference type="InterPro" id="IPR011110">
    <property type="entry name" value="Reg_prop"/>
</dbReference>
<dbReference type="PROSITE" id="PS51257">
    <property type="entry name" value="PROKAR_LIPOPROTEIN"/>
    <property type="match status" value="1"/>
</dbReference>
<gene>
    <name evidence="1" type="ORF">LCGC14_2650140</name>
</gene>
<dbReference type="InterPro" id="IPR015943">
    <property type="entry name" value="WD40/YVTN_repeat-like_dom_sf"/>
</dbReference>
<dbReference type="InterPro" id="IPR011047">
    <property type="entry name" value="Quinoprotein_ADH-like_sf"/>
</dbReference>
<proteinExistence type="predicted"/>